<dbReference type="SUPFAM" id="SSF52172">
    <property type="entry name" value="CheY-like"/>
    <property type="match status" value="1"/>
</dbReference>
<keyword evidence="3" id="KW-1185">Reference proteome</keyword>
<dbReference type="OrthoDB" id="1839448at2"/>
<dbReference type="GO" id="GO:0000160">
    <property type="term" value="P:phosphorelay signal transduction system"/>
    <property type="evidence" value="ECO:0007669"/>
    <property type="project" value="InterPro"/>
</dbReference>
<dbReference type="InterPro" id="IPR007492">
    <property type="entry name" value="LytTR_DNA-bd_dom"/>
</dbReference>
<evidence type="ECO:0000313" key="3">
    <source>
        <dbReference type="Proteomes" id="UP000195305"/>
    </source>
</evidence>
<sequence length="251" mass="30466">MNVAVCDDQLDYLNLIQKKIIECFHEPEMELNVYTFSTIQDMLNSTRFRCYEFAFIEMKVEKDRGIEAAYRLRKLNRACQVVFISDQYYHIHEAFAVKAREYLLKPIDTKQFQSVFDYLMDWYLHQNVKFVIPIRELGRKRIFNVDEIKYFETYYNDLEIVTVDDQHFMAHVKNRYKLRPVLKSRWFMQVNQSVLVNMKCIDFLTDRNVILKSREVFPTSRKTLFQNHLLFEKFLKEQEEKELLKNGESKN</sequence>
<reference evidence="2 3" key="1">
    <citation type="journal article" date="2018" name="BMC Genomics">
        <title>Whole genome sequencing and function prediction of 133 gut anaerobes isolated from chicken caecum in pure cultures.</title>
        <authorList>
            <person name="Medvecky M."/>
            <person name="Cejkova D."/>
            <person name="Polansky O."/>
            <person name="Karasova D."/>
            <person name="Kubasova T."/>
            <person name="Cizek A."/>
            <person name="Rychlik I."/>
        </authorList>
    </citation>
    <scope>NUCLEOTIDE SEQUENCE [LARGE SCALE GENOMIC DNA]</scope>
    <source>
        <strain evidence="2 3">An13</strain>
    </source>
</reference>
<feature type="domain" description="HTH LytTR-type" evidence="1">
    <location>
        <begin position="138"/>
        <end position="230"/>
    </location>
</feature>
<evidence type="ECO:0000313" key="2">
    <source>
        <dbReference type="EMBL" id="OUQ36398.1"/>
    </source>
</evidence>
<dbReference type="EMBL" id="NFLJ01000002">
    <property type="protein sequence ID" value="OUQ36398.1"/>
    <property type="molecule type" value="Genomic_DNA"/>
</dbReference>
<protein>
    <submittedName>
        <fullName evidence="2">Response regulator</fullName>
    </submittedName>
</protein>
<organism evidence="2 3">
    <name type="scientific">Massilimicrobiota timonensis</name>
    <dbReference type="NCBI Taxonomy" id="1776392"/>
    <lineage>
        <taxon>Bacteria</taxon>
        <taxon>Bacillati</taxon>
        <taxon>Bacillota</taxon>
        <taxon>Erysipelotrichia</taxon>
        <taxon>Erysipelotrichales</taxon>
        <taxon>Erysipelotrichaceae</taxon>
        <taxon>Massilimicrobiota</taxon>
    </lineage>
</organism>
<name>A0A1Y4T2H6_9FIRM</name>
<dbReference type="Pfam" id="PF04397">
    <property type="entry name" value="LytTR"/>
    <property type="match status" value="1"/>
</dbReference>
<proteinExistence type="predicted"/>
<dbReference type="Pfam" id="PF00072">
    <property type="entry name" value="Response_reg"/>
    <property type="match status" value="1"/>
</dbReference>
<dbReference type="Gene3D" id="3.40.50.2300">
    <property type="match status" value="1"/>
</dbReference>
<evidence type="ECO:0000259" key="1">
    <source>
        <dbReference type="SMART" id="SM00850"/>
    </source>
</evidence>
<dbReference type="Proteomes" id="UP000195305">
    <property type="component" value="Unassembled WGS sequence"/>
</dbReference>
<gene>
    <name evidence="2" type="ORF">B5E75_00975</name>
</gene>
<dbReference type="SMART" id="SM00850">
    <property type="entry name" value="LytTR"/>
    <property type="match status" value="1"/>
</dbReference>
<dbReference type="Gene3D" id="2.40.50.1020">
    <property type="entry name" value="LytTr DNA-binding domain"/>
    <property type="match status" value="1"/>
</dbReference>
<dbReference type="RefSeq" id="WP_087356951.1">
    <property type="nucleotide sequence ID" value="NZ_JACJKO010000022.1"/>
</dbReference>
<accession>A0A1Y4T2H6</accession>
<dbReference type="InterPro" id="IPR001789">
    <property type="entry name" value="Sig_transdc_resp-reg_receiver"/>
</dbReference>
<dbReference type="InterPro" id="IPR011006">
    <property type="entry name" value="CheY-like_superfamily"/>
</dbReference>
<dbReference type="AlphaFoldDB" id="A0A1Y4T2H6"/>
<comment type="caution">
    <text evidence="2">The sequence shown here is derived from an EMBL/GenBank/DDBJ whole genome shotgun (WGS) entry which is preliminary data.</text>
</comment>
<dbReference type="GO" id="GO:0003677">
    <property type="term" value="F:DNA binding"/>
    <property type="evidence" value="ECO:0007669"/>
    <property type="project" value="InterPro"/>
</dbReference>